<dbReference type="RefSeq" id="WP_130648851.1">
    <property type="nucleotide sequence ID" value="NZ_BMHA01000015.1"/>
</dbReference>
<organism evidence="1 2">
    <name type="scientific">Egicoccus halophilus</name>
    <dbReference type="NCBI Taxonomy" id="1670830"/>
    <lineage>
        <taxon>Bacteria</taxon>
        <taxon>Bacillati</taxon>
        <taxon>Actinomycetota</taxon>
        <taxon>Nitriliruptoria</taxon>
        <taxon>Egicoccales</taxon>
        <taxon>Egicoccaceae</taxon>
        <taxon>Egicoccus</taxon>
    </lineage>
</organism>
<dbReference type="EMBL" id="BMHA01000015">
    <property type="protein sequence ID" value="GGI09391.1"/>
    <property type="molecule type" value="Genomic_DNA"/>
</dbReference>
<name>A0A8J3AAR1_9ACTN</name>
<evidence type="ECO:0000313" key="2">
    <source>
        <dbReference type="Proteomes" id="UP000650511"/>
    </source>
</evidence>
<dbReference type="Pfam" id="PF09660">
    <property type="entry name" value="DUF2397"/>
    <property type="match status" value="1"/>
</dbReference>
<accession>A0A8J3AAR1</accession>
<dbReference type="NCBIfam" id="TIGR02677">
    <property type="entry name" value="TIGR02677 family protein"/>
    <property type="match status" value="1"/>
</dbReference>
<sequence>MPTDYGTFAHLAADKRHHYREVLDVFADAKARFVLHLRPSDVVAALPGRADVGEVDAALRQLVSWGNLSADPDTAEVATVEEFYRARFLYRLTPEGEATERALEVFEQGLRRSGELQTAALGDIRDLLQQLREHLAVDEPSGAHGSSLPDDLDVGKVHLTLRSLWGRFEELTDRAQTFVASLQRTVDLHAIDVDALLAYKDALLGYLERFIGELVVAQAHIAALLRDLEGPAVERLLQIAADRELADALAPSEDDRAAARASWQARWAGLVGWFLPDGERPAQAELLRARARAAIPALLQAIAEVNERRLSRSDRAGDLRALARWFAACDADADAHRLWRAAFSLAPARHLAVDQDTLAERDQSPVPAATSWLDGPPVRISPRLRRTGRTTRRGRVNGIIDRSREKQLLARLAAEEAAQLAAARAQLCTDGPVRLGELGPLDPVAFELFLDLLAAALAEAVDRRAPVVATSADGALELELVPTGDGGRAHVHTTAGVLSGPDHWVHIREAARVRAAS</sequence>
<dbReference type="AlphaFoldDB" id="A0A8J3AAR1"/>
<dbReference type="Proteomes" id="UP000650511">
    <property type="component" value="Unassembled WGS sequence"/>
</dbReference>
<protein>
    <recommendedName>
        <fullName evidence="3">TIGR02677 family protein</fullName>
    </recommendedName>
</protein>
<evidence type="ECO:0000313" key="1">
    <source>
        <dbReference type="EMBL" id="GGI09391.1"/>
    </source>
</evidence>
<gene>
    <name evidence="1" type="ORF">GCM10011354_33840</name>
</gene>
<comment type="caution">
    <text evidence="1">The sequence shown here is derived from an EMBL/GenBank/DDBJ whole genome shotgun (WGS) entry which is preliminary data.</text>
</comment>
<dbReference type="InterPro" id="IPR013493">
    <property type="entry name" value="CHP02677"/>
</dbReference>
<dbReference type="OrthoDB" id="5508807at2"/>
<reference evidence="1" key="1">
    <citation type="journal article" date="2014" name="Int. J. Syst. Evol. Microbiol.">
        <title>Complete genome sequence of Corynebacterium casei LMG S-19264T (=DSM 44701T), isolated from a smear-ripened cheese.</title>
        <authorList>
            <consortium name="US DOE Joint Genome Institute (JGI-PGF)"/>
            <person name="Walter F."/>
            <person name="Albersmeier A."/>
            <person name="Kalinowski J."/>
            <person name="Ruckert C."/>
        </authorList>
    </citation>
    <scope>NUCLEOTIDE SEQUENCE</scope>
    <source>
        <strain evidence="1">CGMCC 1.14988</strain>
    </source>
</reference>
<proteinExistence type="predicted"/>
<evidence type="ECO:0008006" key="3">
    <source>
        <dbReference type="Google" id="ProtNLM"/>
    </source>
</evidence>
<reference evidence="1" key="2">
    <citation type="submission" date="2020-09" db="EMBL/GenBank/DDBJ databases">
        <authorList>
            <person name="Sun Q."/>
            <person name="Zhou Y."/>
        </authorList>
    </citation>
    <scope>NUCLEOTIDE SEQUENCE</scope>
    <source>
        <strain evidence="1">CGMCC 1.14988</strain>
    </source>
</reference>
<keyword evidence="2" id="KW-1185">Reference proteome</keyword>